<evidence type="ECO:0000313" key="12">
    <source>
        <dbReference type="EMBL" id="PZE20400.1"/>
    </source>
</evidence>
<evidence type="ECO:0000256" key="4">
    <source>
        <dbReference type="ARBA" id="ARBA00022723"/>
    </source>
</evidence>
<evidence type="ECO:0000256" key="9">
    <source>
        <dbReference type="SAM" id="Phobius"/>
    </source>
</evidence>
<evidence type="ECO:0000256" key="7">
    <source>
        <dbReference type="ARBA" id="ARBA00023008"/>
    </source>
</evidence>
<dbReference type="Gene3D" id="2.60.40.1220">
    <property type="match status" value="1"/>
</dbReference>
<keyword evidence="2" id="KW-1003">Cell membrane</keyword>
<evidence type="ECO:0000313" key="13">
    <source>
        <dbReference type="Proteomes" id="UP000214746"/>
    </source>
</evidence>
<keyword evidence="7" id="KW-0186">Copper</keyword>
<feature type="transmembrane region" description="Helical" evidence="9">
    <location>
        <begin position="422"/>
        <end position="443"/>
    </location>
</feature>
<dbReference type="AlphaFoldDB" id="A0A2W1N9R7"/>
<dbReference type="PANTHER" id="PTHR34820:SF4">
    <property type="entry name" value="INNER MEMBRANE PROTEIN YEBZ"/>
    <property type="match status" value="1"/>
</dbReference>
<dbReference type="SUPFAM" id="SSF81296">
    <property type="entry name" value="E set domains"/>
    <property type="match status" value="1"/>
</dbReference>
<gene>
    <name evidence="12" type="ORF">CBW46_013255</name>
</gene>
<sequence>MKYCFAGVRVRSESCITTARKTASQEEGNLPENEKIYPGYLQGGLYAMVSPALNTLPDRRKTILRCSAIRLLAVFAMIIFILLIPHRAGAHATLIRATPAANAELPQSPPRILLEFNEQLEASAFYIKVFDANKKSVTNTQARINATHTAIELDLPALPKGHYVVTYHVISADGHPVEGTYLFAVGQSLDGPPTEPGANIQHSPAAGLSLGPDLMDMLNFALRIIYYVFLLVLSGWVIWLRFGQVSDSGTSAMLEGWRVQLLRAYVLVFLLLMFTHLYSMAGDGGAETLLALFTRTGIGYVWITTLVVSLLGFVLLGRSLLLDVLWVILLWLLKSLNGHAAAFEPTAQTITLDVIHLAAASLWMGGLLMLIVLCYRKGEVARKFFERFSPAAGAAMILLTVSGIFMVLIYLPDIRYVIETNWGKMLLVKSALVVLVIISGMLLRRSYRKRSADRPSALLMFDGVLALLIAAIVGIFTYLSPLPENQPLNWHAMGGTIHMTTQITPNAPGVNDFTVKAWLPEELGKPKQVVLKLHNLSMPEMAAIEVPLSYTEDMTSEESFGLKRHTYKARGAYMPYPGDWRIEVRIMDSNDDETPYERQIRVY</sequence>
<feature type="transmembrane region" description="Helical" evidence="9">
    <location>
        <begin position="455"/>
        <end position="479"/>
    </location>
</feature>
<evidence type="ECO:0008006" key="14">
    <source>
        <dbReference type="Google" id="ProtNLM"/>
    </source>
</evidence>
<evidence type="ECO:0000259" key="10">
    <source>
        <dbReference type="Pfam" id="PF04234"/>
    </source>
</evidence>
<feature type="domain" description="CopC" evidence="10">
    <location>
        <begin position="91"/>
        <end position="185"/>
    </location>
</feature>
<dbReference type="InterPro" id="IPR014755">
    <property type="entry name" value="Cu-Rt/internalin_Ig-like"/>
</dbReference>
<proteinExistence type="predicted"/>
<evidence type="ECO:0000256" key="3">
    <source>
        <dbReference type="ARBA" id="ARBA00022692"/>
    </source>
</evidence>
<feature type="transmembrane region" description="Helical" evidence="9">
    <location>
        <begin position="388"/>
        <end position="410"/>
    </location>
</feature>
<evidence type="ECO:0000259" key="11">
    <source>
        <dbReference type="Pfam" id="PF05425"/>
    </source>
</evidence>
<organism evidence="12 13">
    <name type="scientific">Paenibacillus xerothermodurans</name>
    <dbReference type="NCBI Taxonomy" id="1977292"/>
    <lineage>
        <taxon>Bacteria</taxon>
        <taxon>Bacillati</taxon>
        <taxon>Bacillota</taxon>
        <taxon>Bacilli</taxon>
        <taxon>Bacillales</taxon>
        <taxon>Paenibacillaceae</taxon>
        <taxon>Paenibacillus</taxon>
    </lineage>
</organism>
<dbReference type="GO" id="GO:0005507">
    <property type="term" value="F:copper ion binding"/>
    <property type="evidence" value="ECO:0007669"/>
    <property type="project" value="InterPro"/>
</dbReference>
<feature type="transmembrane region" description="Helical" evidence="9">
    <location>
        <begin position="68"/>
        <end position="86"/>
    </location>
</feature>
<accession>A0A2W1N9R7</accession>
<feature type="transmembrane region" description="Helical" evidence="9">
    <location>
        <begin position="324"/>
        <end position="342"/>
    </location>
</feature>
<keyword evidence="3 9" id="KW-0812">Transmembrane</keyword>
<dbReference type="EMBL" id="NHRJ02000007">
    <property type="protein sequence ID" value="PZE20400.1"/>
    <property type="molecule type" value="Genomic_DNA"/>
</dbReference>
<evidence type="ECO:0000256" key="2">
    <source>
        <dbReference type="ARBA" id="ARBA00022475"/>
    </source>
</evidence>
<comment type="caution">
    <text evidence="12">The sequence shown here is derived from an EMBL/GenBank/DDBJ whole genome shotgun (WGS) entry which is preliminary data.</text>
</comment>
<evidence type="ECO:0000256" key="5">
    <source>
        <dbReference type="ARBA" id="ARBA00022729"/>
    </source>
</evidence>
<dbReference type="PANTHER" id="PTHR34820">
    <property type="entry name" value="INNER MEMBRANE PROTEIN YEBZ"/>
    <property type="match status" value="1"/>
</dbReference>
<dbReference type="Pfam" id="PF05425">
    <property type="entry name" value="CopD"/>
    <property type="match status" value="1"/>
</dbReference>
<evidence type="ECO:0000256" key="8">
    <source>
        <dbReference type="ARBA" id="ARBA00023136"/>
    </source>
</evidence>
<dbReference type="GO" id="GO:0046688">
    <property type="term" value="P:response to copper ion"/>
    <property type="evidence" value="ECO:0007669"/>
    <property type="project" value="InterPro"/>
</dbReference>
<dbReference type="InterPro" id="IPR007348">
    <property type="entry name" value="CopC_dom"/>
</dbReference>
<evidence type="ECO:0000256" key="6">
    <source>
        <dbReference type="ARBA" id="ARBA00022989"/>
    </source>
</evidence>
<dbReference type="InterPro" id="IPR008457">
    <property type="entry name" value="Cu-R_CopD_dom"/>
</dbReference>
<protein>
    <recommendedName>
        <fullName evidence="14">Copper resistance protein CopC</fullName>
    </recommendedName>
</protein>
<keyword evidence="8 9" id="KW-0472">Membrane</keyword>
<keyword evidence="13" id="KW-1185">Reference proteome</keyword>
<dbReference type="Pfam" id="PF04234">
    <property type="entry name" value="CopC"/>
    <property type="match status" value="1"/>
</dbReference>
<feature type="transmembrane region" description="Helical" evidence="9">
    <location>
        <begin position="354"/>
        <end position="376"/>
    </location>
</feature>
<dbReference type="GO" id="GO:0006825">
    <property type="term" value="P:copper ion transport"/>
    <property type="evidence" value="ECO:0007669"/>
    <property type="project" value="InterPro"/>
</dbReference>
<dbReference type="InterPro" id="IPR032694">
    <property type="entry name" value="CopC/D"/>
</dbReference>
<name>A0A2W1N9R7_PAEXE</name>
<keyword evidence="5" id="KW-0732">Signal</keyword>
<dbReference type="GO" id="GO:0005886">
    <property type="term" value="C:plasma membrane"/>
    <property type="evidence" value="ECO:0007669"/>
    <property type="project" value="UniProtKB-SubCell"/>
</dbReference>
<keyword evidence="4" id="KW-0479">Metal-binding</keyword>
<feature type="domain" description="Copper resistance protein D" evidence="11">
    <location>
        <begin position="383"/>
        <end position="474"/>
    </location>
</feature>
<keyword evidence="6 9" id="KW-1133">Transmembrane helix</keyword>
<comment type="subcellular location">
    <subcellularLocation>
        <location evidence="1">Cell membrane</location>
        <topology evidence="1">Multi-pass membrane protein</topology>
    </subcellularLocation>
</comment>
<dbReference type="OrthoDB" id="2353937at2"/>
<feature type="transmembrane region" description="Helical" evidence="9">
    <location>
        <begin position="220"/>
        <end position="240"/>
    </location>
</feature>
<evidence type="ECO:0000256" key="1">
    <source>
        <dbReference type="ARBA" id="ARBA00004651"/>
    </source>
</evidence>
<dbReference type="GO" id="GO:0042597">
    <property type="term" value="C:periplasmic space"/>
    <property type="evidence" value="ECO:0007669"/>
    <property type="project" value="InterPro"/>
</dbReference>
<dbReference type="Proteomes" id="UP000214746">
    <property type="component" value="Unassembled WGS sequence"/>
</dbReference>
<feature type="transmembrane region" description="Helical" evidence="9">
    <location>
        <begin position="298"/>
        <end position="317"/>
    </location>
</feature>
<dbReference type="InterPro" id="IPR014756">
    <property type="entry name" value="Ig_E-set"/>
</dbReference>
<feature type="transmembrane region" description="Helical" evidence="9">
    <location>
        <begin position="261"/>
        <end position="278"/>
    </location>
</feature>
<reference evidence="12" key="1">
    <citation type="submission" date="2018-06" db="EMBL/GenBank/DDBJ databases">
        <title>Paenibacillus xerothermodurans sp. nov. an extremely dry heat resistant spore forming bacterium isolated from the soil of Cape Canaveral, Florida.</title>
        <authorList>
            <person name="Seuylemezian A."/>
            <person name="Kaur N."/>
            <person name="Patil P."/>
            <person name="Patil P."/>
            <person name="Mayilraj S."/>
            <person name="Vaishampayan P."/>
        </authorList>
    </citation>
    <scope>NUCLEOTIDE SEQUENCE [LARGE SCALE GENOMIC DNA]</scope>
    <source>
        <strain evidence="12">ATCC 27380</strain>
    </source>
</reference>